<reference evidence="1 2" key="1">
    <citation type="submission" date="2018-11" db="EMBL/GenBank/DDBJ databases">
        <title>Genome assembly of Steccherinum ochraceum LE-BIN_3174, the white-rot fungus of the Steccherinaceae family (The Residual Polyporoid clade, Polyporales, Basidiomycota).</title>
        <authorList>
            <person name="Fedorova T.V."/>
            <person name="Glazunova O.A."/>
            <person name="Landesman E.O."/>
            <person name="Moiseenko K.V."/>
            <person name="Psurtseva N.V."/>
            <person name="Savinova O.S."/>
            <person name="Shakhova N.V."/>
            <person name="Tyazhelova T.V."/>
            <person name="Vasina D.V."/>
        </authorList>
    </citation>
    <scope>NUCLEOTIDE SEQUENCE [LARGE SCALE GENOMIC DNA]</scope>
    <source>
        <strain evidence="1 2">LE-BIN_3174</strain>
    </source>
</reference>
<comment type="caution">
    <text evidence="1">The sequence shown here is derived from an EMBL/GenBank/DDBJ whole genome shotgun (WGS) entry which is preliminary data.</text>
</comment>
<sequence>MADAFLFRLPVELSEDILALACNADGGLTGSRLSLVCRAFRAFCVGTGVDLRCAYVRRVERMVVFLEMLKKRERSARRVKSLMLVERGRVERDETLGMDVIADVVNAILAAISPEHLQVLSVYLPFWQHASSAPAVIPADFPELLHLSISGPYNTTSFSTSRIAPRLTRLHIHKFDELPPDFGAHLSRISPRLIHFKISNTHSMKAEHAQALKAFRLSKASSSDPFPPTSDAFPPTLRQIAIEFAPLYHPAPTFVQHAALNYYAAFDWHASIHAINSVLPVPQNASSVDFDASLVILPVPQRRTASDLAGDEERDFEAFKADWECYSSRDTGPASEQ</sequence>
<dbReference type="OrthoDB" id="2748701at2759"/>
<evidence type="ECO:0008006" key="3">
    <source>
        <dbReference type="Google" id="ProtNLM"/>
    </source>
</evidence>
<organism evidence="1 2">
    <name type="scientific">Steccherinum ochraceum</name>
    <dbReference type="NCBI Taxonomy" id="92696"/>
    <lineage>
        <taxon>Eukaryota</taxon>
        <taxon>Fungi</taxon>
        <taxon>Dikarya</taxon>
        <taxon>Basidiomycota</taxon>
        <taxon>Agaricomycotina</taxon>
        <taxon>Agaricomycetes</taxon>
        <taxon>Polyporales</taxon>
        <taxon>Steccherinaceae</taxon>
        <taxon>Steccherinum</taxon>
    </lineage>
</organism>
<proteinExistence type="predicted"/>
<evidence type="ECO:0000313" key="1">
    <source>
        <dbReference type="EMBL" id="TCD61074.1"/>
    </source>
</evidence>
<dbReference type="EMBL" id="RWJN01000508">
    <property type="protein sequence ID" value="TCD61074.1"/>
    <property type="molecule type" value="Genomic_DNA"/>
</dbReference>
<dbReference type="Proteomes" id="UP000292702">
    <property type="component" value="Unassembled WGS sequence"/>
</dbReference>
<gene>
    <name evidence="1" type="ORF">EIP91_009058</name>
</gene>
<name>A0A4R0RF91_9APHY</name>
<protein>
    <recommendedName>
        <fullName evidence="3">F-box domain-containing protein</fullName>
    </recommendedName>
</protein>
<dbReference type="AlphaFoldDB" id="A0A4R0RF91"/>
<accession>A0A4R0RF91</accession>
<keyword evidence="2" id="KW-1185">Reference proteome</keyword>
<evidence type="ECO:0000313" key="2">
    <source>
        <dbReference type="Proteomes" id="UP000292702"/>
    </source>
</evidence>